<evidence type="ECO:0000256" key="1">
    <source>
        <dbReference type="ARBA" id="ARBA00004308"/>
    </source>
</evidence>
<reference evidence="6" key="1">
    <citation type="submission" date="2022-07" db="EMBL/GenBank/DDBJ databases">
        <title>Genome Sequence of Leucocoprinus birnbaumii.</title>
        <authorList>
            <person name="Buettner E."/>
        </authorList>
    </citation>
    <scope>NUCLEOTIDE SEQUENCE</scope>
    <source>
        <strain evidence="6">VT141</strain>
    </source>
</reference>
<keyword evidence="7" id="KW-1185">Reference proteome</keyword>
<dbReference type="InterPro" id="IPR011989">
    <property type="entry name" value="ARM-like"/>
</dbReference>
<evidence type="ECO:0000313" key="7">
    <source>
        <dbReference type="Proteomes" id="UP001213000"/>
    </source>
</evidence>
<dbReference type="EMBL" id="JANIEX010000529">
    <property type="protein sequence ID" value="KAJ3565906.1"/>
    <property type="molecule type" value="Genomic_DNA"/>
</dbReference>
<comment type="caution">
    <text evidence="6">The sequence shown here is derived from an EMBL/GenBank/DDBJ whole genome shotgun (WGS) entry which is preliminary data.</text>
</comment>
<dbReference type="AlphaFoldDB" id="A0AAD5YUU6"/>
<keyword evidence="2" id="KW-0813">Transport</keyword>
<accession>A0AAD5YUU6</accession>
<evidence type="ECO:0000256" key="3">
    <source>
        <dbReference type="ARBA" id="ARBA00022927"/>
    </source>
</evidence>
<gene>
    <name evidence="6" type="ORF">NP233_g7346</name>
</gene>
<feature type="compositionally biased region" description="Polar residues" evidence="5">
    <location>
        <begin position="521"/>
        <end position="538"/>
    </location>
</feature>
<keyword evidence="3" id="KW-0653">Protein transport</keyword>
<dbReference type="PANTHER" id="PTHR22780">
    <property type="entry name" value="ADAPTIN, ALPHA/GAMMA/EPSILON"/>
    <property type="match status" value="1"/>
</dbReference>
<dbReference type="SUPFAM" id="SSF48371">
    <property type="entry name" value="ARM repeat"/>
    <property type="match status" value="1"/>
</dbReference>
<evidence type="ECO:0000256" key="5">
    <source>
        <dbReference type="SAM" id="MobiDB-lite"/>
    </source>
</evidence>
<protein>
    <recommendedName>
        <fullName evidence="8">ARM repeat-containing protein</fullName>
    </recommendedName>
</protein>
<evidence type="ECO:0000256" key="4">
    <source>
        <dbReference type="ARBA" id="ARBA00023136"/>
    </source>
</evidence>
<feature type="region of interest" description="Disordered" evidence="5">
    <location>
        <begin position="510"/>
        <end position="538"/>
    </location>
</feature>
<keyword evidence="4" id="KW-0472">Membrane</keyword>
<feature type="compositionally biased region" description="Low complexity" evidence="5">
    <location>
        <begin position="560"/>
        <end position="576"/>
    </location>
</feature>
<sequence>MVTRLSVLRGDDEPGRRDAIDDLEHDSISRICLALDNIIHTSFADVIPAVQERLYELLSHNHPSVRRRALYAVRSLSKHESGLLEHVHTKVLRRINDSDTTVAGAASRVAETIFSTIPKSSAAIQDAVNDAFESRVHIYSPTERGLMVTSLEALRGIGLRTLSLPAAFSLLTACSSSHDAVITIGLYRVLKAFDHADLRAVEEQTKVTLIGAVRDYLRSRNPNDTYLFLSCLESIDPGLWAGTSEAIPAVLEAWEVELIMQLLDSNDDLIRKKTLHLLNLVDEDILNAYYSRAVSVTTSIALPLKDLNMRVKRLLEILDVTVGVDGELYAGQIKNLLGQIEPHATGNGILDSAIEGILLHVRSADSSFQVACAATMLAILCDQDAQIGPTMTVILAALATEYSRLVSFPPVELLSGICHWLTRNPPIVQEPCLLAMLRIAADCEEVPKEVMQNVSEAGQNASRHIRRRCDQFTTLSGQKEVLLGIITNSRSLTLPDFLAALEIHSRNISHGAQNGPEANFPQISPASSKVTSPGGSTSKLRYEAYATPQAIPSLRTNRLSDSQRSHPGSSSQQGPSNARSLTSDSLSHTPASLGLAHATLLGEMSAHTTEEANPKQRKKLDVEDLSSRVDLIAFDSPFVVDADRTGTESSGNNINQGELDFESIWNSDQSLQYNARGWCDAAMDDVIRRLQGMSGHRLQVGPVDVSPFIGDLKITIISKNVNGYEGIGLLRLKDSDEDTSLWRLRCTTVELRDEVQQLLGNQ</sequence>
<dbReference type="GO" id="GO:0012505">
    <property type="term" value="C:endomembrane system"/>
    <property type="evidence" value="ECO:0007669"/>
    <property type="project" value="UniProtKB-SubCell"/>
</dbReference>
<organism evidence="6 7">
    <name type="scientific">Leucocoprinus birnbaumii</name>
    <dbReference type="NCBI Taxonomy" id="56174"/>
    <lineage>
        <taxon>Eukaryota</taxon>
        <taxon>Fungi</taxon>
        <taxon>Dikarya</taxon>
        <taxon>Basidiomycota</taxon>
        <taxon>Agaricomycotina</taxon>
        <taxon>Agaricomycetes</taxon>
        <taxon>Agaricomycetidae</taxon>
        <taxon>Agaricales</taxon>
        <taxon>Agaricineae</taxon>
        <taxon>Agaricaceae</taxon>
        <taxon>Leucocoprinus</taxon>
    </lineage>
</organism>
<dbReference type="GO" id="GO:0015031">
    <property type="term" value="P:protein transport"/>
    <property type="evidence" value="ECO:0007669"/>
    <property type="project" value="UniProtKB-KW"/>
</dbReference>
<dbReference type="GO" id="GO:0005737">
    <property type="term" value="C:cytoplasm"/>
    <property type="evidence" value="ECO:0007669"/>
    <property type="project" value="UniProtKB-ARBA"/>
</dbReference>
<proteinExistence type="predicted"/>
<feature type="compositionally biased region" description="Polar residues" evidence="5">
    <location>
        <begin position="577"/>
        <end position="589"/>
    </location>
</feature>
<evidence type="ECO:0008006" key="8">
    <source>
        <dbReference type="Google" id="ProtNLM"/>
    </source>
</evidence>
<dbReference type="Proteomes" id="UP001213000">
    <property type="component" value="Unassembled WGS sequence"/>
</dbReference>
<name>A0AAD5YUU6_9AGAR</name>
<comment type="subcellular location">
    <subcellularLocation>
        <location evidence="1">Endomembrane system</location>
    </subcellularLocation>
</comment>
<dbReference type="InterPro" id="IPR016024">
    <property type="entry name" value="ARM-type_fold"/>
</dbReference>
<feature type="region of interest" description="Disordered" evidence="5">
    <location>
        <begin position="550"/>
        <end position="589"/>
    </location>
</feature>
<evidence type="ECO:0000256" key="2">
    <source>
        <dbReference type="ARBA" id="ARBA00022448"/>
    </source>
</evidence>
<evidence type="ECO:0000313" key="6">
    <source>
        <dbReference type="EMBL" id="KAJ3565906.1"/>
    </source>
</evidence>
<dbReference type="InterPro" id="IPR050840">
    <property type="entry name" value="Adaptor_Complx_Large_Subunit"/>
</dbReference>
<dbReference type="Gene3D" id="1.25.10.10">
    <property type="entry name" value="Leucine-rich Repeat Variant"/>
    <property type="match status" value="1"/>
</dbReference>